<reference evidence="1 2" key="1">
    <citation type="journal article" date="2016" name="Syst. Appl. Microbiol.">
        <title>Pararhizobium polonicum sp. nov. isolated from tumors on stone fruit rootstocks.</title>
        <authorList>
            <person name="Pulawska J."/>
            <person name="Kuzmanovic N."/>
            <person name="Willems A."/>
            <person name="Pothier J.F."/>
        </authorList>
    </citation>
    <scope>NUCLEOTIDE SEQUENCE [LARGE SCALE GENOMIC DNA]</scope>
    <source>
        <strain evidence="1 2">F5.1</strain>
    </source>
</reference>
<organism evidence="1 2">
    <name type="scientific">Pararhizobium polonicum</name>
    <dbReference type="NCBI Taxonomy" id="1612624"/>
    <lineage>
        <taxon>Bacteria</taxon>
        <taxon>Pseudomonadati</taxon>
        <taxon>Pseudomonadota</taxon>
        <taxon>Alphaproteobacteria</taxon>
        <taxon>Hyphomicrobiales</taxon>
        <taxon>Rhizobiaceae</taxon>
        <taxon>Rhizobium/Agrobacterium group</taxon>
        <taxon>Pararhizobium</taxon>
    </lineage>
</organism>
<protein>
    <submittedName>
        <fullName evidence="1">Uncharacterized protein</fullName>
    </submittedName>
</protein>
<evidence type="ECO:0000313" key="2">
    <source>
        <dbReference type="Proteomes" id="UP000093111"/>
    </source>
</evidence>
<accession>A0A1C7NSZ2</accession>
<keyword evidence="2" id="KW-1185">Reference proteome</keyword>
<dbReference type="Proteomes" id="UP000093111">
    <property type="component" value="Unassembled WGS sequence"/>
</dbReference>
<evidence type="ECO:0000313" key="1">
    <source>
        <dbReference type="EMBL" id="OBZ92130.1"/>
    </source>
</evidence>
<proteinExistence type="predicted"/>
<comment type="caution">
    <text evidence="1">The sequence shown here is derived from an EMBL/GenBank/DDBJ whole genome shotgun (WGS) entry which is preliminary data.</text>
</comment>
<dbReference type="AlphaFoldDB" id="A0A1C7NSZ2"/>
<sequence length="60" mass="6764">MILFEVTAHEPKKNIEMAATGHGAKEIVTTLRQVADRNGNDIRQYGSSRMTRNKFISDTN</sequence>
<gene>
    <name evidence="1" type="ORF">ADU59_28385</name>
</gene>
<name>A0A1C7NSZ2_9HYPH</name>
<dbReference type="EMBL" id="LGLV01000023">
    <property type="protein sequence ID" value="OBZ92130.1"/>
    <property type="molecule type" value="Genomic_DNA"/>
</dbReference>